<sequence length="134" mass="14740">MRGEMPCRGLRPGLTRVAPATALCLLGWGQALLCVVSMRQPALSSSLPVCYVSTLACPQSQTPHGSWGWDSMQFPPTHLCVLLSGCDAQLISISPVYIIYIEIWFSSLPFFLCVSPFPQGPRYSENGILFQYVL</sequence>
<evidence type="ECO:0000313" key="1">
    <source>
        <dbReference type="EMBL" id="KAF6392721.1"/>
    </source>
</evidence>
<protein>
    <submittedName>
        <fullName evidence="1">Uncharacterized protein</fullName>
    </submittedName>
</protein>
<proteinExistence type="predicted"/>
<reference evidence="1 2" key="1">
    <citation type="journal article" date="2020" name="Nature">
        <title>Six reference-quality genomes reveal evolution of bat adaptations.</title>
        <authorList>
            <person name="Jebb D."/>
            <person name="Huang Z."/>
            <person name="Pippel M."/>
            <person name="Hughes G.M."/>
            <person name="Lavrichenko K."/>
            <person name="Devanna P."/>
            <person name="Winkler S."/>
            <person name="Jermiin L.S."/>
            <person name="Skirmuntt E.C."/>
            <person name="Katzourakis A."/>
            <person name="Burkitt-Gray L."/>
            <person name="Ray D.A."/>
            <person name="Sullivan K.A.M."/>
            <person name="Roscito J.G."/>
            <person name="Kirilenko B.M."/>
            <person name="Davalos L.M."/>
            <person name="Corthals A.P."/>
            <person name="Power M.L."/>
            <person name="Jones G."/>
            <person name="Ransome R.D."/>
            <person name="Dechmann D.K.N."/>
            <person name="Locatelli A.G."/>
            <person name="Puechmaille S.J."/>
            <person name="Fedrigo O."/>
            <person name="Jarvis E.D."/>
            <person name="Hiller M."/>
            <person name="Vernes S.C."/>
            <person name="Myers E.W."/>
            <person name="Teeling E.C."/>
        </authorList>
    </citation>
    <scope>NUCLEOTIDE SEQUENCE [LARGE SCALE GENOMIC DNA]</scope>
    <source>
        <strain evidence="1">MPipKuh1</strain>
        <tissue evidence="1">Flight muscle</tissue>
    </source>
</reference>
<dbReference type="EMBL" id="JACAGB010000001">
    <property type="protein sequence ID" value="KAF6392721.1"/>
    <property type="molecule type" value="Genomic_DNA"/>
</dbReference>
<evidence type="ECO:0000313" key="2">
    <source>
        <dbReference type="Proteomes" id="UP000558488"/>
    </source>
</evidence>
<organism evidence="1 2">
    <name type="scientific">Pipistrellus kuhlii</name>
    <name type="common">Kuhl's pipistrelle</name>
    <dbReference type="NCBI Taxonomy" id="59472"/>
    <lineage>
        <taxon>Eukaryota</taxon>
        <taxon>Metazoa</taxon>
        <taxon>Chordata</taxon>
        <taxon>Craniata</taxon>
        <taxon>Vertebrata</taxon>
        <taxon>Euteleostomi</taxon>
        <taxon>Mammalia</taxon>
        <taxon>Eutheria</taxon>
        <taxon>Laurasiatheria</taxon>
        <taxon>Chiroptera</taxon>
        <taxon>Yangochiroptera</taxon>
        <taxon>Vespertilionidae</taxon>
        <taxon>Pipistrellus</taxon>
    </lineage>
</organism>
<dbReference type="Proteomes" id="UP000558488">
    <property type="component" value="Unassembled WGS sequence"/>
</dbReference>
<gene>
    <name evidence="1" type="ORF">mPipKuh1_007899</name>
</gene>
<accession>A0A7J8B2H9</accession>
<keyword evidence="2" id="KW-1185">Reference proteome</keyword>
<comment type="caution">
    <text evidence="1">The sequence shown here is derived from an EMBL/GenBank/DDBJ whole genome shotgun (WGS) entry which is preliminary data.</text>
</comment>
<dbReference type="AlphaFoldDB" id="A0A7J8B2H9"/>
<name>A0A7J8B2H9_PIPKU</name>